<dbReference type="GO" id="GO:0004459">
    <property type="term" value="F:L-lactate dehydrogenase (NAD+) activity"/>
    <property type="evidence" value="ECO:0007669"/>
    <property type="project" value="UniProtKB-EC"/>
</dbReference>
<dbReference type="PANTHER" id="PTHR43128:SF16">
    <property type="entry name" value="L-LACTATE DEHYDROGENASE"/>
    <property type="match status" value="1"/>
</dbReference>
<keyword evidence="3" id="KW-0520">NAD</keyword>
<organism evidence="7 8">
    <name type="scientific">Arcanobacterium wilhelmae</name>
    <dbReference type="NCBI Taxonomy" id="1803177"/>
    <lineage>
        <taxon>Bacteria</taxon>
        <taxon>Bacillati</taxon>
        <taxon>Actinomycetota</taxon>
        <taxon>Actinomycetes</taxon>
        <taxon>Actinomycetales</taxon>
        <taxon>Actinomycetaceae</taxon>
        <taxon>Arcanobacterium</taxon>
    </lineage>
</organism>
<gene>
    <name evidence="7" type="ORF">J2S49_001648</name>
</gene>
<dbReference type="Gene3D" id="3.40.50.720">
    <property type="entry name" value="NAD(P)-binding Rossmann-like Domain"/>
    <property type="match status" value="1"/>
</dbReference>
<name>A0ABT9ND48_9ACTO</name>
<evidence type="ECO:0000256" key="2">
    <source>
        <dbReference type="ARBA" id="ARBA00023002"/>
    </source>
</evidence>
<keyword evidence="2 4" id="KW-0560">Oxidoreductase</keyword>
<reference evidence="7 8" key="1">
    <citation type="submission" date="2023-07" db="EMBL/GenBank/DDBJ databases">
        <title>Sequencing the genomes of 1000 actinobacteria strains.</title>
        <authorList>
            <person name="Klenk H.-P."/>
        </authorList>
    </citation>
    <scope>NUCLEOTIDE SEQUENCE [LARGE SCALE GENOMIC DNA]</scope>
    <source>
        <strain evidence="7 8">DSM 102162</strain>
    </source>
</reference>
<comment type="caution">
    <text evidence="7">The sequence shown here is derived from an EMBL/GenBank/DDBJ whole genome shotgun (WGS) entry which is preliminary data.</text>
</comment>
<dbReference type="Proteomes" id="UP001235966">
    <property type="component" value="Unassembled WGS sequence"/>
</dbReference>
<evidence type="ECO:0000256" key="3">
    <source>
        <dbReference type="ARBA" id="ARBA00023027"/>
    </source>
</evidence>
<accession>A0ABT9ND48</accession>
<dbReference type="InterPro" id="IPR036291">
    <property type="entry name" value="NAD(P)-bd_dom_sf"/>
</dbReference>
<sequence length="323" mass="33750">MTPHKLVITGAGHVGSAVLTDAMKMGLFGEIAVIDTAPGVAYGEALDQYQAIGALTLTNVNVHEGTTADYTDADVVIVAAGPSMLPDPNDPTGKPDRAILAKVNSETIRQVMGDITAHTQTAAVIIITNPVDTLVWIAQNEFEYPEHLVWGTGTCLDSARLRRRVADHVGIAPASVAGFMGGEHGMAAFPILSHLTAGAVATADLPTTYGVDPLDPAEVGQAVVDAAYAVFNGKGWTNAGVAQAALSMARSYLLDEKTVFPGSTTLRAEWGHDGDVAMSFPLAIGAAGVEKRLPLTLNAWEEEAKERAAIAIQSAMTDADCNY</sequence>
<dbReference type="RefSeq" id="WP_278059719.1">
    <property type="nucleotide sequence ID" value="NZ_CP121247.1"/>
</dbReference>
<dbReference type="SUPFAM" id="SSF51735">
    <property type="entry name" value="NAD(P)-binding Rossmann-fold domains"/>
    <property type="match status" value="1"/>
</dbReference>
<feature type="domain" description="Lactate/malate dehydrogenase N-terminal" evidence="5">
    <location>
        <begin position="5"/>
        <end position="149"/>
    </location>
</feature>
<dbReference type="Gene3D" id="3.90.110.10">
    <property type="entry name" value="Lactate dehydrogenase/glycoside hydrolase, family 4, C-terminal"/>
    <property type="match status" value="1"/>
</dbReference>
<dbReference type="PIRSF" id="PIRSF000102">
    <property type="entry name" value="Lac_mal_DH"/>
    <property type="match status" value="1"/>
</dbReference>
<dbReference type="InterPro" id="IPR001236">
    <property type="entry name" value="Lactate/malate_DH_N"/>
</dbReference>
<dbReference type="InterPro" id="IPR022383">
    <property type="entry name" value="Lactate/malate_DH_C"/>
</dbReference>
<evidence type="ECO:0000256" key="4">
    <source>
        <dbReference type="RuleBase" id="RU003369"/>
    </source>
</evidence>
<dbReference type="PANTHER" id="PTHR43128">
    <property type="entry name" value="L-2-HYDROXYCARBOXYLATE DEHYDROGENASE (NAD(P)(+))"/>
    <property type="match status" value="1"/>
</dbReference>
<evidence type="ECO:0000259" key="5">
    <source>
        <dbReference type="Pfam" id="PF00056"/>
    </source>
</evidence>
<protein>
    <submittedName>
        <fullName evidence="7">L-lactate dehydrogenase</fullName>
        <ecNumber evidence="7">1.1.1.27</ecNumber>
    </submittedName>
</protein>
<evidence type="ECO:0000313" key="8">
    <source>
        <dbReference type="Proteomes" id="UP001235966"/>
    </source>
</evidence>
<dbReference type="EMBL" id="JAUSQW010000001">
    <property type="protein sequence ID" value="MDP9801572.1"/>
    <property type="molecule type" value="Genomic_DNA"/>
</dbReference>
<dbReference type="Pfam" id="PF00056">
    <property type="entry name" value="Ldh_1_N"/>
    <property type="match status" value="1"/>
</dbReference>
<feature type="domain" description="Lactate/malate dehydrogenase C-terminal" evidence="6">
    <location>
        <begin position="154"/>
        <end position="313"/>
    </location>
</feature>
<dbReference type="EC" id="1.1.1.27" evidence="7"/>
<dbReference type="SUPFAM" id="SSF56327">
    <property type="entry name" value="LDH C-terminal domain-like"/>
    <property type="match status" value="1"/>
</dbReference>
<proteinExistence type="inferred from homology"/>
<dbReference type="Pfam" id="PF02866">
    <property type="entry name" value="Ldh_1_C"/>
    <property type="match status" value="1"/>
</dbReference>
<dbReference type="InterPro" id="IPR015955">
    <property type="entry name" value="Lactate_DH/Glyco_Ohase_4_C"/>
</dbReference>
<evidence type="ECO:0000256" key="1">
    <source>
        <dbReference type="ARBA" id="ARBA00006054"/>
    </source>
</evidence>
<comment type="similarity">
    <text evidence="1">Belongs to the LDH/MDH superfamily. LDH family.</text>
</comment>
<keyword evidence="8" id="KW-1185">Reference proteome</keyword>
<evidence type="ECO:0000313" key="7">
    <source>
        <dbReference type="EMBL" id="MDP9801572.1"/>
    </source>
</evidence>
<dbReference type="PRINTS" id="PR00086">
    <property type="entry name" value="LLDHDRGNASE"/>
</dbReference>
<dbReference type="InterPro" id="IPR001557">
    <property type="entry name" value="L-lactate/malate_DH"/>
</dbReference>
<evidence type="ECO:0000259" key="6">
    <source>
        <dbReference type="Pfam" id="PF02866"/>
    </source>
</evidence>